<dbReference type="AlphaFoldDB" id="A0A483BRP0"/>
<dbReference type="EMBL" id="MLOK01000040">
    <property type="protein sequence ID" value="OIM21096.1"/>
    <property type="molecule type" value="Genomic_DNA"/>
</dbReference>
<dbReference type="InterPro" id="IPR020823">
    <property type="entry name" value="Cell_div_FtsA"/>
</dbReference>
<dbReference type="PIRSF" id="PIRSF003101">
    <property type="entry name" value="FtsA"/>
    <property type="match status" value="1"/>
</dbReference>
<feature type="region of interest" description="Disordered" evidence="3">
    <location>
        <begin position="407"/>
        <end position="426"/>
    </location>
</feature>
<protein>
    <recommendedName>
        <fullName evidence="1 2">Cell division protein FtsA</fullName>
    </recommendedName>
</protein>
<dbReference type="GO" id="GO:0032153">
    <property type="term" value="C:cell division site"/>
    <property type="evidence" value="ECO:0007669"/>
    <property type="project" value="UniProtKB-UniRule"/>
</dbReference>
<dbReference type="InterPro" id="IPR043129">
    <property type="entry name" value="ATPase_NBD"/>
</dbReference>
<evidence type="ECO:0000313" key="4">
    <source>
        <dbReference type="EMBL" id="OIM21096.1"/>
    </source>
</evidence>
<gene>
    <name evidence="1" type="primary">ftsA</name>
    <name evidence="4" type="ORF">ATX59_05555</name>
</gene>
<accession>A0A483BRP0</accession>
<keyword evidence="1 2" id="KW-0132">Cell division</keyword>
<dbReference type="PANTHER" id="PTHR32432">
    <property type="entry name" value="CELL DIVISION PROTEIN FTSA-RELATED"/>
    <property type="match status" value="1"/>
</dbReference>
<dbReference type="Gene3D" id="3.30.1490.110">
    <property type="match status" value="1"/>
</dbReference>
<comment type="similarity">
    <text evidence="1 2">Belongs to the FtsA/MreB family.</text>
</comment>
<dbReference type="RefSeq" id="WP_071419916.1">
    <property type="nucleotide sequence ID" value="NZ_MLLI01000137.1"/>
</dbReference>
<dbReference type="InterPro" id="IPR003494">
    <property type="entry name" value="SHS2_FtsA"/>
</dbReference>
<dbReference type="Pfam" id="PF14450">
    <property type="entry name" value="FtsA"/>
    <property type="match status" value="1"/>
</dbReference>
<dbReference type="Pfam" id="PF02491">
    <property type="entry name" value="SHS2_FTSA"/>
    <property type="match status" value="1"/>
</dbReference>
<comment type="subunit">
    <text evidence="1">Self-interacts. Interacts with FtsZ.</text>
</comment>
<evidence type="ECO:0000256" key="2">
    <source>
        <dbReference type="PIRNR" id="PIRNR003101"/>
    </source>
</evidence>
<keyword evidence="1 2" id="KW-0131">Cell cycle</keyword>
<organism evidence="4 5">
    <name type="scientific">Oenococcus oeni</name>
    <name type="common">Leuconostoc oenos</name>
    <dbReference type="NCBI Taxonomy" id="1247"/>
    <lineage>
        <taxon>Bacteria</taxon>
        <taxon>Bacillati</taxon>
        <taxon>Bacillota</taxon>
        <taxon>Bacilli</taxon>
        <taxon>Lactobacillales</taxon>
        <taxon>Lactobacillaceae</taxon>
        <taxon>Oenococcus</taxon>
    </lineage>
</organism>
<reference evidence="4 5" key="1">
    <citation type="journal article" date="2016" name="BMC Genomics">
        <title>Consensus pan-genome assembly of the specialised wine bacterium Oenococcus oeni.</title>
        <authorList>
            <person name="Sternes P.R."/>
            <person name="Borneman A.R."/>
        </authorList>
    </citation>
    <scope>NUCLEOTIDE SEQUENCE [LARGE SCALE GENOMIC DNA]</scope>
    <source>
        <strain evidence="4 5">AWRIB661</strain>
    </source>
</reference>
<feature type="compositionally biased region" description="Basic residues" evidence="3">
    <location>
        <begin position="413"/>
        <end position="425"/>
    </location>
</feature>
<comment type="function">
    <text evidence="1 2">Cell division protein that is involved in the assembly of the Z ring. May serve as a membrane anchor for the Z ring.</text>
</comment>
<keyword evidence="1" id="KW-0472">Membrane</keyword>
<dbReference type="HAMAP" id="MF_02033">
    <property type="entry name" value="FtsA"/>
    <property type="match status" value="1"/>
</dbReference>
<dbReference type="GO" id="GO:0043093">
    <property type="term" value="P:FtsZ-dependent cytokinesis"/>
    <property type="evidence" value="ECO:0007669"/>
    <property type="project" value="UniProtKB-UniRule"/>
</dbReference>
<dbReference type="Proteomes" id="UP000181728">
    <property type="component" value="Unassembled WGS sequence"/>
</dbReference>
<evidence type="ECO:0000256" key="3">
    <source>
        <dbReference type="SAM" id="MobiDB-lite"/>
    </source>
</evidence>
<sequence>MNNDVIVGLDVGSDKIKCVVIKKTPNQRYGIVAVGETPSRGVKHGMVVDIAAASQAISQAISQAQSKANIVINDVTISIPAIQISMLHLHGSVNVARNDKRITEDDVINAFRQAISTAKLPPNQEVVDILPEEFVIDGFGQVPNPLDMVGVILEVNAQAFVGPKTIIENLKTAVKQAQLNVSELILSPISESGLILSESEQNEGSIIVDLGASQTTASIVQGHQLQFIANIQQGGAYITSDIRVVLDQQNQISINFDQAEQIKRDFGYADPLKLNSTRVIELNRAGTGQVQNVPVTYLSQIIGARLEEISSELYAHLNQLQSMAVPRKMILTGGGAALAGIDDLFNKRFNKDVRVFVPQEIGLRHPSFVNALSVANYVANQSMTDWLAKRTLNLALVSPSANFVDTNSGVKNQKARNPNRGKKADKKPSFLDKIKEYYSQMFE</sequence>
<evidence type="ECO:0000256" key="1">
    <source>
        <dbReference type="HAMAP-Rule" id="MF_02033"/>
    </source>
</evidence>
<dbReference type="InterPro" id="IPR050696">
    <property type="entry name" value="FtsA/MreB"/>
</dbReference>
<dbReference type="SMART" id="SM00842">
    <property type="entry name" value="FtsA"/>
    <property type="match status" value="1"/>
</dbReference>
<keyword evidence="1" id="KW-1003">Cell membrane</keyword>
<dbReference type="Gene3D" id="3.30.420.40">
    <property type="match status" value="2"/>
</dbReference>
<dbReference type="NCBIfam" id="TIGR01174">
    <property type="entry name" value="ftsA"/>
    <property type="match status" value="1"/>
</dbReference>
<proteinExistence type="inferred from homology"/>
<name>A0A483BRP0_OENOE</name>
<dbReference type="GO" id="GO:0009898">
    <property type="term" value="C:cytoplasmic side of plasma membrane"/>
    <property type="evidence" value="ECO:0007669"/>
    <property type="project" value="UniProtKB-UniRule"/>
</dbReference>
<comment type="caution">
    <text evidence="4">The sequence shown here is derived from an EMBL/GenBank/DDBJ whole genome shotgun (WGS) entry which is preliminary data.</text>
</comment>
<evidence type="ECO:0000313" key="5">
    <source>
        <dbReference type="Proteomes" id="UP000181728"/>
    </source>
</evidence>
<comment type="subcellular location">
    <subcellularLocation>
        <location evidence="1">Cell membrane</location>
        <topology evidence="1">Peripheral membrane protein</topology>
        <orientation evidence="1">Cytoplasmic side</orientation>
    </subcellularLocation>
    <text evidence="1">Localizes to the Z ring in an FtsZ-dependent manner. Targeted to the membrane through a conserved C-terminal amphipathic helix.</text>
</comment>
<dbReference type="SUPFAM" id="SSF53067">
    <property type="entry name" value="Actin-like ATPase domain"/>
    <property type="match status" value="2"/>
</dbReference>
<dbReference type="PANTHER" id="PTHR32432:SF4">
    <property type="entry name" value="CELL DIVISION PROTEIN FTSA"/>
    <property type="match status" value="1"/>
</dbReference>